<keyword evidence="3" id="KW-1185">Reference proteome</keyword>
<sequence>MTSSATPTVEHDITKDEVKQIEEDEWQRRSASLHERARDMNRTHTSPIDARETPVTDRSPRREFALVEKRVTWNELKYKSRLDIQDLERKARQERLKDEVQATIEPTPSAKQSLDH</sequence>
<proteinExistence type="predicted"/>
<organism evidence="2 3">
    <name type="scientific">Gonapodya prolifera (strain JEL478)</name>
    <name type="common">Monoblepharis prolifera</name>
    <dbReference type="NCBI Taxonomy" id="1344416"/>
    <lineage>
        <taxon>Eukaryota</taxon>
        <taxon>Fungi</taxon>
        <taxon>Fungi incertae sedis</taxon>
        <taxon>Chytridiomycota</taxon>
        <taxon>Chytridiomycota incertae sedis</taxon>
        <taxon>Monoblepharidomycetes</taxon>
        <taxon>Monoblepharidales</taxon>
        <taxon>Gonapodyaceae</taxon>
        <taxon>Gonapodya</taxon>
    </lineage>
</organism>
<protein>
    <submittedName>
        <fullName evidence="2">Uncharacterized protein</fullName>
    </submittedName>
</protein>
<feature type="compositionally biased region" description="Basic and acidic residues" evidence="1">
    <location>
        <begin position="9"/>
        <end position="42"/>
    </location>
</feature>
<evidence type="ECO:0000256" key="1">
    <source>
        <dbReference type="SAM" id="MobiDB-lite"/>
    </source>
</evidence>
<feature type="region of interest" description="Disordered" evidence="1">
    <location>
        <begin position="94"/>
        <end position="116"/>
    </location>
</feature>
<gene>
    <name evidence="2" type="ORF">M427DRAFT_31115</name>
</gene>
<dbReference type="AlphaFoldDB" id="A0A139AJ27"/>
<dbReference type="EMBL" id="KQ965751">
    <property type="protein sequence ID" value="KXS16729.1"/>
    <property type="molecule type" value="Genomic_DNA"/>
</dbReference>
<feature type="compositionally biased region" description="Basic and acidic residues" evidence="1">
    <location>
        <begin position="49"/>
        <end position="60"/>
    </location>
</feature>
<name>A0A139AJ27_GONPJ</name>
<accession>A0A139AJ27</accession>
<evidence type="ECO:0000313" key="3">
    <source>
        <dbReference type="Proteomes" id="UP000070544"/>
    </source>
</evidence>
<reference evidence="2 3" key="1">
    <citation type="journal article" date="2015" name="Genome Biol. Evol.">
        <title>Phylogenomic analyses indicate that early fungi evolved digesting cell walls of algal ancestors of land plants.</title>
        <authorList>
            <person name="Chang Y."/>
            <person name="Wang S."/>
            <person name="Sekimoto S."/>
            <person name="Aerts A.L."/>
            <person name="Choi C."/>
            <person name="Clum A."/>
            <person name="LaButti K.M."/>
            <person name="Lindquist E.A."/>
            <person name="Yee Ngan C."/>
            <person name="Ohm R.A."/>
            <person name="Salamov A.A."/>
            <person name="Grigoriev I.V."/>
            <person name="Spatafora J.W."/>
            <person name="Berbee M.L."/>
        </authorList>
    </citation>
    <scope>NUCLEOTIDE SEQUENCE [LARGE SCALE GENOMIC DNA]</scope>
    <source>
        <strain evidence="2 3">JEL478</strain>
    </source>
</reference>
<evidence type="ECO:0000313" key="2">
    <source>
        <dbReference type="EMBL" id="KXS16729.1"/>
    </source>
</evidence>
<feature type="region of interest" description="Disordered" evidence="1">
    <location>
        <begin position="1"/>
        <end position="60"/>
    </location>
</feature>
<dbReference type="Proteomes" id="UP000070544">
    <property type="component" value="Unassembled WGS sequence"/>
</dbReference>
<feature type="compositionally biased region" description="Polar residues" evidence="1">
    <location>
        <begin position="104"/>
        <end position="116"/>
    </location>
</feature>